<dbReference type="EMBL" id="GGEC01019058">
    <property type="protein sequence ID" value="MBW99541.1"/>
    <property type="molecule type" value="Transcribed_RNA"/>
</dbReference>
<sequence>MEIATTLVASCFLGAFPPVDLRAVCLVRAICTQKIGKAHYIKIYP</sequence>
<proteinExistence type="predicted"/>
<organism evidence="1">
    <name type="scientific">Rhizophora mucronata</name>
    <name type="common">Asiatic mangrove</name>
    <dbReference type="NCBI Taxonomy" id="61149"/>
    <lineage>
        <taxon>Eukaryota</taxon>
        <taxon>Viridiplantae</taxon>
        <taxon>Streptophyta</taxon>
        <taxon>Embryophyta</taxon>
        <taxon>Tracheophyta</taxon>
        <taxon>Spermatophyta</taxon>
        <taxon>Magnoliopsida</taxon>
        <taxon>eudicotyledons</taxon>
        <taxon>Gunneridae</taxon>
        <taxon>Pentapetalae</taxon>
        <taxon>rosids</taxon>
        <taxon>fabids</taxon>
        <taxon>Malpighiales</taxon>
        <taxon>Rhizophoraceae</taxon>
        <taxon>Rhizophora</taxon>
    </lineage>
</organism>
<dbReference type="AlphaFoldDB" id="A0A2P2K1E4"/>
<protein>
    <submittedName>
        <fullName evidence="1">Histone H3</fullName>
    </submittedName>
</protein>
<evidence type="ECO:0000313" key="1">
    <source>
        <dbReference type="EMBL" id="MBW99541.1"/>
    </source>
</evidence>
<accession>A0A2P2K1E4</accession>
<name>A0A2P2K1E4_RHIMU</name>
<reference evidence="1" key="1">
    <citation type="submission" date="2018-02" db="EMBL/GenBank/DDBJ databases">
        <title>Rhizophora mucronata_Transcriptome.</title>
        <authorList>
            <person name="Meera S.P."/>
            <person name="Sreeshan A."/>
            <person name="Augustine A."/>
        </authorList>
    </citation>
    <scope>NUCLEOTIDE SEQUENCE</scope>
    <source>
        <tissue evidence="1">Leaf</tissue>
    </source>
</reference>